<dbReference type="Proteomes" id="UP001265746">
    <property type="component" value="Unassembled WGS sequence"/>
</dbReference>
<keyword evidence="3" id="KW-1185">Reference proteome</keyword>
<feature type="region of interest" description="Disordered" evidence="1">
    <location>
        <begin position="322"/>
        <end position="433"/>
    </location>
</feature>
<proteinExistence type="predicted"/>
<dbReference type="AlphaFoldDB" id="A0AAD9S968"/>
<feature type="compositionally biased region" description="Polar residues" evidence="1">
    <location>
        <begin position="246"/>
        <end position="256"/>
    </location>
</feature>
<reference evidence="2" key="1">
    <citation type="submission" date="2023-06" db="EMBL/GenBank/DDBJ databases">
        <authorList>
            <person name="Noh H."/>
        </authorList>
    </citation>
    <scope>NUCLEOTIDE SEQUENCE</scope>
    <source>
        <strain evidence="2">DUCC20226</strain>
    </source>
</reference>
<sequence length="433" mass="48150">MALRQKLSRPLVVDPAEGHSHTVVFLHRFPEPTTDQELHDKVLSEKLTRNHKTLREQFPTVRWVFPFCKAHARPWNNLSPDDRVAVGMTLGNLPYVTQVILQEAEGAQGLDKIILGGQGETAEAAHEAMSSFPETKISSYDNEDEMAAFIRKHFHQDYTDLEQLKLAGFVGMHVQDGQLTRDVKNFGMMSKEIPAKHKINSTIIKNTPHKFIHGGYKLQTMTWDGKRIDDFASFLVSIGVERSTDMDQGQVSNETLTPRDRPDPAAAKGKRVDAKDKLNDMQKHALEVAKQKKANDALKEKVLHRIEADKVERKIRQERARQKRLYGGATARPTGSTNLLGAGTAQVMPGSYPLESPESPDANTPYSDSPTGEGEMIDEILTEPSSNRNMESEQGKVAGGGSEWDSQSQARGEMSDARMAALGLTRIKSEDDA</sequence>
<accession>A0AAD9S968</accession>
<feature type="region of interest" description="Disordered" evidence="1">
    <location>
        <begin position="246"/>
        <end position="275"/>
    </location>
</feature>
<name>A0AAD9S968_PHOAM</name>
<protein>
    <submittedName>
        <fullName evidence="2">Uncharacterized protein</fullName>
    </submittedName>
</protein>
<dbReference type="Gene3D" id="3.40.50.1820">
    <property type="entry name" value="alpha/beta hydrolase"/>
    <property type="match status" value="1"/>
</dbReference>
<evidence type="ECO:0000313" key="3">
    <source>
        <dbReference type="Proteomes" id="UP001265746"/>
    </source>
</evidence>
<organism evidence="2 3">
    <name type="scientific">Phomopsis amygdali</name>
    <name type="common">Fusicoccum amygdali</name>
    <dbReference type="NCBI Taxonomy" id="1214568"/>
    <lineage>
        <taxon>Eukaryota</taxon>
        <taxon>Fungi</taxon>
        <taxon>Dikarya</taxon>
        <taxon>Ascomycota</taxon>
        <taxon>Pezizomycotina</taxon>
        <taxon>Sordariomycetes</taxon>
        <taxon>Sordariomycetidae</taxon>
        <taxon>Diaporthales</taxon>
        <taxon>Diaporthaceae</taxon>
        <taxon>Diaporthe</taxon>
    </lineage>
</organism>
<feature type="compositionally biased region" description="Polar residues" evidence="1">
    <location>
        <begin position="361"/>
        <end position="370"/>
    </location>
</feature>
<gene>
    <name evidence="2" type="ORF">N8I77_010826</name>
</gene>
<evidence type="ECO:0000313" key="2">
    <source>
        <dbReference type="EMBL" id="KAK2601371.1"/>
    </source>
</evidence>
<dbReference type="EMBL" id="JAUJFL010000006">
    <property type="protein sequence ID" value="KAK2601371.1"/>
    <property type="molecule type" value="Genomic_DNA"/>
</dbReference>
<evidence type="ECO:0000256" key="1">
    <source>
        <dbReference type="SAM" id="MobiDB-lite"/>
    </source>
</evidence>
<comment type="caution">
    <text evidence="2">The sequence shown here is derived from an EMBL/GenBank/DDBJ whole genome shotgun (WGS) entry which is preliminary data.</text>
</comment>
<dbReference type="InterPro" id="IPR029058">
    <property type="entry name" value="AB_hydrolase_fold"/>
</dbReference>